<comment type="caution">
    <text evidence="2">The sequence shown here is derived from an EMBL/GenBank/DDBJ whole genome shotgun (WGS) entry which is preliminary data.</text>
</comment>
<feature type="compositionally biased region" description="Basic and acidic residues" evidence="1">
    <location>
        <begin position="91"/>
        <end position="139"/>
    </location>
</feature>
<evidence type="ECO:0000313" key="3">
    <source>
        <dbReference type="Proteomes" id="UP000312512"/>
    </source>
</evidence>
<organism evidence="2 3">
    <name type="scientific">Nonomuraea phyllanthi</name>
    <dbReference type="NCBI Taxonomy" id="2219224"/>
    <lineage>
        <taxon>Bacteria</taxon>
        <taxon>Bacillati</taxon>
        <taxon>Actinomycetota</taxon>
        <taxon>Actinomycetes</taxon>
        <taxon>Streptosporangiales</taxon>
        <taxon>Streptosporangiaceae</taxon>
        <taxon>Nonomuraea</taxon>
    </lineage>
</organism>
<reference evidence="2 3" key="1">
    <citation type="submission" date="2019-10" db="EMBL/GenBank/DDBJ databases">
        <title>Nonomuraea sp. nov., isolated from Phyllanthus amarus.</title>
        <authorList>
            <person name="Klykleung N."/>
            <person name="Tanasupawat S."/>
        </authorList>
    </citation>
    <scope>NUCLEOTIDE SEQUENCE [LARGE SCALE GENOMIC DNA]</scope>
    <source>
        <strain evidence="2 3">PA1-10</strain>
    </source>
</reference>
<gene>
    <name evidence="2" type="ORF">FH608_046115</name>
</gene>
<feature type="compositionally biased region" description="Acidic residues" evidence="1">
    <location>
        <begin position="34"/>
        <end position="44"/>
    </location>
</feature>
<feature type="compositionally biased region" description="Acidic residues" evidence="1">
    <location>
        <begin position="52"/>
        <end position="68"/>
    </location>
</feature>
<proteinExistence type="predicted"/>
<dbReference type="Proteomes" id="UP000312512">
    <property type="component" value="Unassembled WGS sequence"/>
</dbReference>
<keyword evidence="3" id="KW-1185">Reference proteome</keyword>
<dbReference type="AlphaFoldDB" id="A0A5C4V683"/>
<dbReference type="RefSeq" id="WP_139637536.1">
    <property type="nucleotide sequence ID" value="NZ_VDLX02000028.1"/>
</dbReference>
<feature type="compositionally biased region" description="Basic and acidic residues" evidence="1">
    <location>
        <begin position="151"/>
        <end position="163"/>
    </location>
</feature>
<feature type="region of interest" description="Disordered" evidence="1">
    <location>
        <begin position="26"/>
        <end position="163"/>
    </location>
</feature>
<dbReference type="OrthoDB" id="3544552at2"/>
<dbReference type="EMBL" id="VDLX02000028">
    <property type="protein sequence ID" value="KAB8186872.1"/>
    <property type="molecule type" value="Genomic_DNA"/>
</dbReference>
<feature type="compositionally biased region" description="Acidic residues" evidence="1">
    <location>
        <begin position="140"/>
        <end position="150"/>
    </location>
</feature>
<accession>A0A5C4V683</accession>
<evidence type="ECO:0008006" key="4">
    <source>
        <dbReference type="Google" id="ProtNLM"/>
    </source>
</evidence>
<name>A0A5C4V683_9ACTN</name>
<sequence length="264" mass="28556">MTLETELPFHPRTGLQAIGLLRNGKPIWPVLGGAEDDDDDVATEDDAKADEGQDDDAEDGDSGESDDAKDDKPDKPDDEDKPLGPAGEKAYLAEKEKRKQAAERARAEKARADAAEAELAKLRRAAERAKAKVAKPEEKPADDEPDIDPEEIQREADAKATAKANERIIKAEVRASAAGKLSDPVDALKFLDLSKFEVDADGNVDTEQIDDAIADLLEKKPYLAVPAQGERKRFKGSGDGGAKPVKPARPKSLGEAITRHYDKK</sequence>
<protein>
    <recommendedName>
        <fullName evidence="4">Scaffolding protein</fullName>
    </recommendedName>
</protein>
<evidence type="ECO:0000256" key="1">
    <source>
        <dbReference type="SAM" id="MobiDB-lite"/>
    </source>
</evidence>
<feature type="region of interest" description="Disordered" evidence="1">
    <location>
        <begin position="228"/>
        <end position="264"/>
    </location>
</feature>
<evidence type="ECO:0000313" key="2">
    <source>
        <dbReference type="EMBL" id="KAB8186872.1"/>
    </source>
</evidence>